<evidence type="ECO:0000256" key="1">
    <source>
        <dbReference type="ARBA" id="ARBA00004127"/>
    </source>
</evidence>
<gene>
    <name evidence="12" type="ORF">ACHHYP_09042</name>
</gene>
<keyword evidence="4 10" id="KW-0812">Transmembrane</keyword>
<dbReference type="PANTHER" id="PTHR31503:SF22">
    <property type="entry name" value="VACUOLAR CALCIUM ION TRANSPORTER"/>
    <property type="match status" value="1"/>
</dbReference>
<feature type="transmembrane region" description="Helical" evidence="10">
    <location>
        <begin position="492"/>
        <end position="510"/>
    </location>
</feature>
<feature type="transmembrane region" description="Helical" evidence="10">
    <location>
        <begin position="678"/>
        <end position="696"/>
    </location>
</feature>
<evidence type="ECO:0000256" key="2">
    <source>
        <dbReference type="ARBA" id="ARBA00022448"/>
    </source>
</evidence>
<feature type="transmembrane region" description="Helical" evidence="10">
    <location>
        <begin position="741"/>
        <end position="768"/>
    </location>
</feature>
<feature type="transmembrane region" description="Helical" evidence="10">
    <location>
        <begin position="189"/>
        <end position="209"/>
    </location>
</feature>
<keyword evidence="6 10" id="KW-1133">Transmembrane helix</keyword>
<evidence type="ECO:0000313" key="12">
    <source>
        <dbReference type="EMBL" id="OQR98200.1"/>
    </source>
</evidence>
<feature type="domain" description="Sodium/calcium exchanger membrane region" evidence="11">
    <location>
        <begin position="92"/>
        <end position="248"/>
    </location>
</feature>
<organism evidence="12 13">
    <name type="scientific">Achlya hypogyna</name>
    <name type="common">Oomycete</name>
    <name type="synonym">Protoachlya hypogyna</name>
    <dbReference type="NCBI Taxonomy" id="1202772"/>
    <lineage>
        <taxon>Eukaryota</taxon>
        <taxon>Sar</taxon>
        <taxon>Stramenopiles</taxon>
        <taxon>Oomycota</taxon>
        <taxon>Saprolegniomycetes</taxon>
        <taxon>Saprolegniales</taxon>
        <taxon>Achlyaceae</taxon>
        <taxon>Achlya</taxon>
    </lineage>
</organism>
<dbReference type="InterPro" id="IPR044880">
    <property type="entry name" value="NCX_ion-bd_dom_sf"/>
</dbReference>
<dbReference type="NCBIfam" id="TIGR00846">
    <property type="entry name" value="caca2"/>
    <property type="match status" value="2"/>
</dbReference>
<dbReference type="GO" id="GO:0006874">
    <property type="term" value="P:intracellular calcium ion homeostasis"/>
    <property type="evidence" value="ECO:0007669"/>
    <property type="project" value="TreeGrafter"/>
</dbReference>
<feature type="domain" description="Sodium/calcium exchanger membrane region" evidence="11">
    <location>
        <begin position="678"/>
        <end position="821"/>
    </location>
</feature>
<evidence type="ECO:0000256" key="10">
    <source>
        <dbReference type="SAM" id="Phobius"/>
    </source>
</evidence>
<feature type="transmembrane region" description="Helical" evidence="10">
    <location>
        <begin position="462"/>
        <end position="486"/>
    </location>
</feature>
<evidence type="ECO:0000256" key="6">
    <source>
        <dbReference type="ARBA" id="ARBA00022989"/>
    </source>
</evidence>
<dbReference type="GO" id="GO:0005774">
    <property type="term" value="C:vacuolar membrane"/>
    <property type="evidence" value="ECO:0007669"/>
    <property type="project" value="UniProtKB-ARBA"/>
</dbReference>
<feature type="transmembrane region" description="Helical" evidence="10">
    <location>
        <begin position="276"/>
        <end position="295"/>
    </location>
</feature>
<dbReference type="GO" id="GO:0015369">
    <property type="term" value="F:calcium:proton antiporter activity"/>
    <property type="evidence" value="ECO:0007669"/>
    <property type="project" value="InterPro"/>
</dbReference>
<feature type="transmembrane region" description="Helical" evidence="10">
    <location>
        <begin position="708"/>
        <end position="729"/>
    </location>
</feature>
<evidence type="ECO:0000256" key="9">
    <source>
        <dbReference type="SAM" id="MobiDB-lite"/>
    </source>
</evidence>
<keyword evidence="7" id="KW-0406">Ion transport</keyword>
<dbReference type="GO" id="GO:0012505">
    <property type="term" value="C:endomembrane system"/>
    <property type="evidence" value="ECO:0007669"/>
    <property type="project" value="UniProtKB-SubCell"/>
</dbReference>
<keyword evidence="3" id="KW-0109">Calcium transport</keyword>
<feature type="transmembrane region" description="Helical" evidence="10">
    <location>
        <begin position="557"/>
        <end position="580"/>
    </location>
</feature>
<dbReference type="OrthoDB" id="1699231at2759"/>
<feature type="transmembrane region" description="Helical" evidence="10">
    <location>
        <begin position="59"/>
        <end position="84"/>
    </location>
</feature>
<keyword evidence="13" id="KW-1185">Reference proteome</keyword>
<dbReference type="EMBL" id="JNBR01000089">
    <property type="protein sequence ID" value="OQR98200.1"/>
    <property type="molecule type" value="Genomic_DNA"/>
</dbReference>
<feature type="domain" description="Sodium/calcium exchanger membrane region" evidence="11">
    <location>
        <begin position="492"/>
        <end position="649"/>
    </location>
</feature>
<evidence type="ECO:0000256" key="4">
    <source>
        <dbReference type="ARBA" id="ARBA00022692"/>
    </source>
</evidence>
<feature type="transmembrane region" description="Helical" evidence="10">
    <location>
        <begin position="592"/>
        <end position="610"/>
    </location>
</feature>
<comment type="caution">
    <text evidence="12">The sequence shown here is derived from an EMBL/GenBank/DDBJ whole genome shotgun (WGS) entry which is preliminary data.</text>
</comment>
<dbReference type="Gene3D" id="1.20.1420.30">
    <property type="entry name" value="NCX, central ion-binding region"/>
    <property type="match status" value="3"/>
</dbReference>
<dbReference type="InterPro" id="IPR004713">
    <property type="entry name" value="CaH_exchang"/>
</dbReference>
<feature type="transmembrane region" description="Helical" evidence="10">
    <location>
        <begin position="122"/>
        <end position="143"/>
    </location>
</feature>
<feature type="transmembrane region" description="Helical" evidence="10">
    <location>
        <begin position="155"/>
        <end position="177"/>
    </location>
</feature>
<dbReference type="AlphaFoldDB" id="A0A1V9ZK72"/>
<dbReference type="InterPro" id="IPR004798">
    <property type="entry name" value="CAX-like"/>
</dbReference>
<dbReference type="PANTHER" id="PTHR31503">
    <property type="entry name" value="VACUOLAR CALCIUM ION TRANSPORTER"/>
    <property type="match status" value="1"/>
</dbReference>
<dbReference type="NCBIfam" id="TIGR00378">
    <property type="entry name" value="cax"/>
    <property type="match status" value="2"/>
</dbReference>
<feature type="compositionally biased region" description="Acidic residues" evidence="9">
    <location>
        <begin position="262"/>
        <end position="275"/>
    </location>
</feature>
<sequence>MSTRTIEAQKYLKKSPSPKPQMLEIEAGIQRPVTAPASIKELGPDVNASAKRKPSQCRVVMGMITGSYINVFLLVMPFAVYSYYAKWGDIPVFVLNFLAMMPLANLLGEATETLAEHCGDMIGGLVNATFGNAVEVIIAIFALRENEIALVQSSLIGSMLSNLLLVLGCCFVAGHLGGAKESSYCGSSASTNMSLLFVTSFAMLVPTYYQYSNFGESGKAREDAVLNLSHISALFLIAMYLQLMVFQLVTHRPSNEKKKDDDAGDAEGDHDEEPELSMWSSTILLGVSTALVAVLSEYLVSSVNGFTETANINKSFVGIILLPIVGNAVEHLTAVKVALKNNMELAMGVAVGSATQISLFVVPVCVVAGWIMDKPMTLAFPTFEALSYIISVVVVYAIVVDGKSNWLEGSMLLTLYCLAKEELRRSPPAPGHEMHYDRKESMPLISPAPSARAMGSELVSGVYGWLIESYINALLLFVPFGVWSYYASWSQAWVFMFNFLAMIPLARTIGDATEAVAYHAGDTIGGLVNATFGNAVEVIIAIFALRDGQIAVVQSSLLGSILSNLLLVLGCCFIAGGTAVKESKFNDTSASANSSLLMVSCFAMLVPSYYQFTNYTDTTYSTEQTVLHLSHISAIFLLLMYLQLLYFQLSTHAHLFNAAEAMDADEEEEEPMSLRTGMIVLAIATVAVSILSQFLVDSIDGFVSSTQISKSFVGIIILPIVGNAVEHITAVRVALKDRMELAMGVAVGSATQISLFVVPVTVVAGWALNQPMTLAFPTFEAVTYVTSIVIVYAIVADGRSNWLEGSMLLTMYALIAVALLWIHV</sequence>
<accession>A0A1V9ZK72</accession>
<feature type="transmembrane region" description="Helical" evidence="10">
    <location>
        <begin position="315"/>
        <end position="333"/>
    </location>
</feature>
<dbReference type="STRING" id="1202772.A0A1V9ZK72"/>
<evidence type="ECO:0000313" key="13">
    <source>
        <dbReference type="Proteomes" id="UP000243579"/>
    </source>
</evidence>
<proteinExistence type="predicted"/>
<feature type="domain" description="Sodium/calcium exchanger membrane region" evidence="11">
    <location>
        <begin position="281"/>
        <end position="418"/>
    </location>
</feature>
<dbReference type="InterPro" id="IPR004837">
    <property type="entry name" value="NaCa_Exmemb"/>
</dbReference>
<protein>
    <submittedName>
        <fullName evidence="12">Ca2:Cation Antiporter (CaCA) Family</fullName>
    </submittedName>
</protein>
<feature type="region of interest" description="Disordered" evidence="9">
    <location>
        <begin position="255"/>
        <end position="275"/>
    </location>
</feature>
<evidence type="ECO:0000256" key="8">
    <source>
        <dbReference type="ARBA" id="ARBA00023136"/>
    </source>
</evidence>
<name>A0A1V9ZK72_ACHHY</name>
<feature type="transmembrane region" description="Helical" evidence="10">
    <location>
        <begin position="522"/>
        <end position="545"/>
    </location>
</feature>
<evidence type="ECO:0000256" key="5">
    <source>
        <dbReference type="ARBA" id="ARBA00022837"/>
    </source>
</evidence>
<evidence type="ECO:0000256" key="3">
    <source>
        <dbReference type="ARBA" id="ARBA00022568"/>
    </source>
</evidence>
<feature type="transmembrane region" description="Helical" evidence="10">
    <location>
        <begin position="774"/>
        <end position="795"/>
    </location>
</feature>
<evidence type="ECO:0000259" key="11">
    <source>
        <dbReference type="Pfam" id="PF01699"/>
    </source>
</evidence>
<reference evidence="12 13" key="1">
    <citation type="journal article" date="2014" name="Genome Biol. Evol.">
        <title>The secreted proteins of Achlya hypogyna and Thraustotheca clavata identify the ancestral oomycete secretome and reveal gene acquisitions by horizontal gene transfer.</title>
        <authorList>
            <person name="Misner I."/>
            <person name="Blouin N."/>
            <person name="Leonard G."/>
            <person name="Richards T.A."/>
            <person name="Lane C.E."/>
        </authorList>
    </citation>
    <scope>NUCLEOTIDE SEQUENCE [LARGE SCALE GENOMIC DNA]</scope>
    <source>
        <strain evidence="12 13">ATCC 48635</strain>
    </source>
</reference>
<comment type="subcellular location">
    <subcellularLocation>
        <location evidence="1">Endomembrane system</location>
        <topology evidence="1">Multi-pass membrane protein</topology>
    </subcellularLocation>
</comment>
<feature type="transmembrane region" description="Helical" evidence="10">
    <location>
        <begin position="378"/>
        <end position="399"/>
    </location>
</feature>
<feature type="transmembrane region" description="Helical" evidence="10">
    <location>
        <begin position="802"/>
        <end position="822"/>
    </location>
</feature>
<keyword evidence="5" id="KW-0106">Calcium</keyword>
<keyword evidence="8 10" id="KW-0472">Membrane</keyword>
<feature type="transmembrane region" description="Helical" evidence="10">
    <location>
        <begin position="630"/>
        <end position="647"/>
    </location>
</feature>
<evidence type="ECO:0000256" key="7">
    <source>
        <dbReference type="ARBA" id="ARBA00023065"/>
    </source>
</evidence>
<feature type="transmembrane region" description="Helical" evidence="10">
    <location>
        <begin position="229"/>
        <end position="249"/>
    </location>
</feature>
<dbReference type="Proteomes" id="UP000243579">
    <property type="component" value="Unassembled WGS sequence"/>
</dbReference>
<dbReference type="Pfam" id="PF01699">
    <property type="entry name" value="Na_Ca_ex"/>
    <property type="match status" value="4"/>
</dbReference>
<keyword evidence="2" id="KW-0813">Transport</keyword>
<feature type="transmembrane region" description="Helical" evidence="10">
    <location>
        <begin position="345"/>
        <end position="372"/>
    </location>
</feature>